<dbReference type="PANTHER" id="PTHR46140:SF1">
    <property type="entry name" value="VACUOLAR TRANSPORTER CHAPERONE COMPLEX SUBUNIT 4-RELATED"/>
    <property type="match status" value="1"/>
</dbReference>
<gene>
    <name evidence="8" type="ORF">AYI70_g4660</name>
</gene>
<feature type="transmembrane region" description="Helical" evidence="6">
    <location>
        <begin position="96"/>
        <end position="116"/>
    </location>
</feature>
<evidence type="ECO:0000313" key="8">
    <source>
        <dbReference type="EMBL" id="OMJ19552.1"/>
    </source>
</evidence>
<dbReference type="AlphaFoldDB" id="A0A1R1XXY9"/>
<proteinExistence type="predicted"/>
<comment type="subcellular location">
    <subcellularLocation>
        <location evidence="1">Endomembrane system</location>
        <topology evidence="1">Multi-pass membrane protein</topology>
    </subcellularLocation>
</comment>
<evidence type="ECO:0000256" key="6">
    <source>
        <dbReference type="SAM" id="Phobius"/>
    </source>
</evidence>
<feature type="compositionally biased region" description="Polar residues" evidence="5">
    <location>
        <begin position="63"/>
        <end position="72"/>
    </location>
</feature>
<dbReference type="InterPro" id="IPR003807">
    <property type="entry name" value="DUF202"/>
</dbReference>
<dbReference type="GO" id="GO:0033254">
    <property type="term" value="C:vacuolar transporter chaperone complex"/>
    <property type="evidence" value="ECO:0007669"/>
    <property type="project" value="TreeGrafter"/>
</dbReference>
<feature type="transmembrane region" description="Helical" evidence="6">
    <location>
        <begin position="123"/>
        <end position="143"/>
    </location>
</feature>
<sequence>MPKFQNNPNAIATKGNSLMTKSNEPVFTETAPLLPNSSSNATTVVPPPASSSKAKQIDPLSAAESQPVGTSQAPKKRLAIPVRVEPKVFFANERTFLSWLNVSIILGTISLGLVSFGDRNVRIAGYTFTALSILTMFYSLYMYQKRANMILARDPGPYDSRNGPTILVILLVTLVAFNFYIRFQN</sequence>
<dbReference type="GO" id="GO:0000329">
    <property type="term" value="C:fungal-type vacuole membrane"/>
    <property type="evidence" value="ECO:0007669"/>
    <property type="project" value="TreeGrafter"/>
</dbReference>
<dbReference type="Proteomes" id="UP000187283">
    <property type="component" value="Unassembled WGS sequence"/>
</dbReference>
<keyword evidence="4 6" id="KW-0472">Membrane</keyword>
<evidence type="ECO:0000256" key="4">
    <source>
        <dbReference type="ARBA" id="ARBA00023136"/>
    </source>
</evidence>
<keyword evidence="9" id="KW-1185">Reference proteome</keyword>
<organism evidence="8 9">
    <name type="scientific">Smittium culicis</name>
    <dbReference type="NCBI Taxonomy" id="133412"/>
    <lineage>
        <taxon>Eukaryota</taxon>
        <taxon>Fungi</taxon>
        <taxon>Fungi incertae sedis</taxon>
        <taxon>Zoopagomycota</taxon>
        <taxon>Kickxellomycotina</taxon>
        <taxon>Harpellomycetes</taxon>
        <taxon>Harpellales</taxon>
        <taxon>Legeriomycetaceae</taxon>
        <taxon>Smittium</taxon>
    </lineage>
</organism>
<evidence type="ECO:0000259" key="7">
    <source>
        <dbReference type="Pfam" id="PF02656"/>
    </source>
</evidence>
<dbReference type="PANTHER" id="PTHR46140">
    <property type="entry name" value="VACUOLAR TRANSPORTER CHAPERONE 1-RELATED"/>
    <property type="match status" value="1"/>
</dbReference>
<dbReference type="EMBL" id="LSSN01001455">
    <property type="protein sequence ID" value="OMJ19552.1"/>
    <property type="molecule type" value="Genomic_DNA"/>
</dbReference>
<evidence type="ECO:0000256" key="1">
    <source>
        <dbReference type="ARBA" id="ARBA00004127"/>
    </source>
</evidence>
<keyword evidence="3 6" id="KW-1133">Transmembrane helix</keyword>
<feature type="transmembrane region" description="Helical" evidence="6">
    <location>
        <begin position="163"/>
        <end position="181"/>
    </location>
</feature>
<feature type="region of interest" description="Disordered" evidence="5">
    <location>
        <begin position="1"/>
        <end position="72"/>
    </location>
</feature>
<dbReference type="STRING" id="133412.A0A1R1XXY9"/>
<reference evidence="8 9" key="1">
    <citation type="submission" date="2017-01" db="EMBL/GenBank/DDBJ databases">
        <authorList>
            <person name="Mah S.A."/>
            <person name="Swanson W.J."/>
            <person name="Moy G.W."/>
            <person name="Vacquier V.D."/>
        </authorList>
    </citation>
    <scope>NUCLEOTIDE SEQUENCE [LARGE SCALE GENOMIC DNA]</scope>
    <source>
        <strain evidence="8 9">GSMNP</strain>
    </source>
</reference>
<name>A0A1R1XXY9_9FUNG</name>
<evidence type="ECO:0000256" key="2">
    <source>
        <dbReference type="ARBA" id="ARBA00022692"/>
    </source>
</evidence>
<dbReference type="OrthoDB" id="2243669at2759"/>
<dbReference type="GO" id="GO:0012505">
    <property type="term" value="C:endomembrane system"/>
    <property type="evidence" value="ECO:0007669"/>
    <property type="project" value="UniProtKB-SubCell"/>
</dbReference>
<feature type="compositionally biased region" description="Polar residues" evidence="5">
    <location>
        <begin position="1"/>
        <end position="25"/>
    </location>
</feature>
<evidence type="ECO:0000256" key="3">
    <source>
        <dbReference type="ARBA" id="ARBA00022989"/>
    </source>
</evidence>
<dbReference type="InterPro" id="IPR051572">
    <property type="entry name" value="VTC_Complex_Subunit"/>
</dbReference>
<evidence type="ECO:0000313" key="9">
    <source>
        <dbReference type="Proteomes" id="UP000187283"/>
    </source>
</evidence>
<accession>A0A1R1XXY9</accession>
<feature type="domain" description="DUF202" evidence="7">
    <location>
        <begin position="87"/>
        <end position="148"/>
    </location>
</feature>
<evidence type="ECO:0000256" key="5">
    <source>
        <dbReference type="SAM" id="MobiDB-lite"/>
    </source>
</evidence>
<keyword evidence="2 6" id="KW-0812">Transmembrane</keyword>
<comment type="caution">
    <text evidence="8">The sequence shown here is derived from an EMBL/GenBank/DDBJ whole genome shotgun (WGS) entry which is preliminary data.</text>
</comment>
<dbReference type="Pfam" id="PF02656">
    <property type="entry name" value="DUF202"/>
    <property type="match status" value="1"/>
</dbReference>
<protein>
    <submittedName>
        <fullName evidence="8">Vacuolar transporter chaperone 1</fullName>
    </submittedName>
</protein>